<reference evidence="2 3" key="1">
    <citation type="journal article" date="2017" name="Front. Genet.">
        <title>Draft sequencing of the heterozygous diploid genome of Satsuma (Citrus unshiu Marc.) using a hybrid assembly approach.</title>
        <authorList>
            <person name="Shimizu T."/>
            <person name="Tanizawa Y."/>
            <person name="Mochizuki T."/>
            <person name="Nagasaki H."/>
            <person name="Yoshioka T."/>
            <person name="Toyoda A."/>
            <person name="Fujiyama A."/>
            <person name="Kaminuma E."/>
            <person name="Nakamura Y."/>
        </authorList>
    </citation>
    <scope>NUCLEOTIDE SEQUENCE [LARGE SCALE GENOMIC DNA]</scope>
    <source>
        <strain evidence="3">cv. Miyagawa wase</strain>
    </source>
</reference>
<dbReference type="PANTHER" id="PTHR47926">
    <property type="entry name" value="PENTATRICOPEPTIDE REPEAT-CONTAINING PROTEIN"/>
    <property type="match status" value="1"/>
</dbReference>
<dbReference type="STRING" id="55188.A0A2H5PWS9"/>
<organism evidence="2 3">
    <name type="scientific">Citrus unshiu</name>
    <name type="common">Satsuma mandarin</name>
    <name type="synonym">Citrus nobilis var. unshiu</name>
    <dbReference type="NCBI Taxonomy" id="55188"/>
    <lineage>
        <taxon>Eukaryota</taxon>
        <taxon>Viridiplantae</taxon>
        <taxon>Streptophyta</taxon>
        <taxon>Embryophyta</taxon>
        <taxon>Tracheophyta</taxon>
        <taxon>Spermatophyta</taxon>
        <taxon>Magnoliopsida</taxon>
        <taxon>eudicotyledons</taxon>
        <taxon>Gunneridae</taxon>
        <taxon>Pentapetalae</taxon>
        <taxon>rosids</taxon>
        <taxon>malvids</taxon>
        <taxon>Sapindales</taxon>
        <taxon>Rutaceae</taxon>
        <taxon>Aurantioideae</taxon>
        <taxon>Citrus</taxon>
    </lineage>
</organism>
<evidence type="ECO:0000256" key="1">
    <source>
        <dbReference type="ARBA" id="ARBA00022737"/>
    </source>
</evidence>
<evidence type="ECO:0008006" key="4">
    <source>
        <dbReference type="Google" id="ProtNLM"/>
    </source>
</evidence>
<dbReference type="Proteomes" id="UP000236630">
    <property type="component" value="Unassembled WGS sequence"/>
</dbReference>
<protein>
    <recommendedName>
        <fullName evidence="4">Pentatricopeptide repeat-containing protein</fullName>
    </recommendedName>
</protein>
<keyword evidence="1" id="KW-0677">Repeat</keyword>
<accession>A0A2H5PWS9</accession>
<dbReference type="EMBL" id="BDQV01000145">
    <property type="protein sequence ID" value="GAY56816.1"/>
    <property type="molecule type" value="Genomic_DNA"/>
</dbReference>
<gene>
    <name evidence="2" type="ORF">CUMW_174770</name>
</gene>
<dbReference type="InterPro" id="IPR002885">
    <property type="entry name" value="PPR_rpt"/>
</dbReference>
<dbReference type="Pfam" id="PF01535">
    <property type="entry name" value="PPR"/>
    <property type="match status" value="1"/>
</dbReference>
<dbReference type="Gene3D" id="1.25.40.10">
    <property type="entry name" value="Tetratricopeptide repeat domain"/>
    <property type="match status" value="1"/>
</dbReference>
<dbReference type="PANTHER" id="PTHR47926:SF348">
    <property type="entry name" value="PENTATRICOPEPTIDE REPEAT-CONTAINING PROTEIN"/>
    <property type="match status" value="1"/>
</dbReference>
<dbReference type="GO" id="GO:0003723">
    <property type="term" value="F:RNA binding"/>
    <property type="evidence" value="ECO:0007669"/>
    <property type="project" value="InterPro"/>
</dbReference>
<dbReference type="InterPro" id="IPR046960">
    <property type="entry name" value="PPR_At4g14850-like_plant"/>
</dbReference>
<evidence type="ECO:0000313" key="2">
    <source>
        <dbReference type="EMBL" id="GAY56816.1"/>
    </source>
</evidence>
<evidence type="ECO:0000313" key="3">
    <source>
        <dbReference type="Proteomes" id="UP000236630"/>
    </source>
</evidence>
<sequence>MVDEMYEKGLRANEVTFVAVLTACARARLVELGLELFHSLLGEFEVVPIMEHYGCVVDLLGRAGLLSEANEFLWSACKIHGAVKLSHEVGKRLLELQPEHCRRYVVLSNVHTGVERRDGQLKM</sequence>
<proteinExistence type="predicted"/>
<dbReference type="InterPro" id="IPR011990">
    <property type="entry name" value="TPR-like_helical_dom_sf"/>
</dbReference>
<dbReference type="AlphaFoldDB" id="A0A2H5PWS9"/>
<keyword evidence="3" id="KW-1185">Reference proteome</keyword>
<comment type="caution">
    <text evidence="2">The sequence shown here is derived from an EMBL/GenBank/DDBJ whole genome shotgun (WGS) entry which is preliminary data.</text>
</comment>
<name>A0A2H5PWS9_CITUN</name>
<dbReference type="GO" id="GO:0009451">
    <property type="term" value="P:RNA modification"/>
    <property type="evidence" value="ECO:0007669"/>
    <property type="project" value="InterPro"/>
</dbReference>